<dbReference type="Proteomes" id="UP000195062">
    <property type="component" value="Unassembled WGS sequence"/>
</dbReference>
<comment type="caution">
    <text evidence="1">The sequence shown here is derived from an EMBL/GenBank/DDBJ whole genome shotgun (WGS) entry which is preliminary data.</text>
</comment>
<sequence>MVVTYQTKPAVPRPQATIATRLPQVSRSTRRRRRFGVAA</sequence>
<dbReference type="EMBL" id="MDHH01000002">
    <property type="protein sequence ID" value="OUE02297.1"/>
    <property type="molecule type" value="Genomic_DNA"/>
</dbReference>
<accession>A0A251XGL6</accession>
<reference evidence="1 2" key="1">
    <citation type="submission" date="2016-08" db="EMBL/GenBank/DDBJ databases">
        <title>Genome sequence of Clavibacter michiganensis subsp. michiganensis strain CASJ007.</title>
        <authorList>
            <person name="Thapa S.P."/>
            <person name="Coaker G."/>
        </authorList>
    </citation>
    <scope>NUCLEOTIDE SEQUENCE [LARGE SCALE GENOMIC DNA]</scope>
    <source>
        <strain evidence="1">CASJ007</strain>
    </source>
</reference>
<evidence type="ECO:0000313" key="2">
    <source>
        <dbReference type="Proteomes" id="UP000195062"/>
    </source>
</evidence>
<evidence type="ECO:0000313" key="1">
    <source>
        <dbReference type="EMBL" id="OUE02297.1"/>
    </source>
</evidence>
<protein>
    <submittedName>
        <fullName evidence="1">Uncharacterized protein</fullName>
    </submittedName>
</protein>
<organism evidence="1 2">
    <name type="scientific">Clavibacter michiganensis subsp. michiganensis</name>
    <dbReference type="NCBI Taxonomy" id="33013"/>
    <lineage>
        <taxon>Bacteria</taxon>
        <taxon>Bacillati</taxon>
        <taxon>Actinomycetota</taxon>
        <taxon>Actinomycetes</taxon>
        <taxon>Micrococcales</taxon>
        <taxon>Microbacteriaceae</taxon>
        <taxon>Clavibacter</taxon>
    </lineage>
</organism>
<keyword evidence="2" id="KW-1185">Reference proteome</keyword>
<dbReference type="AlphaFoldDB" id="A0A251XGL6"/>
<gene>
    <name evidence="1" type="ORF">CMMCAS07_09795</name>
</gene>
<name>A0A251XGL6_CLAMM</name>
<proteinExistence type="predicted"/>